<sequence>MPNELAMRQNQSQLKKTQVLDWVPTSLRERWASEGIYPNKGLFEAFLDIAQVRPMDAAVIEGADSLSYAQLRARSLSLAQVLHDMGVGAGDVVAVNLPNGWRACAVDLAVAALGAIVLPYPMGRRKRDTRAMLTKSAARVLVCKRKVGDTDYAELVDSLKHELPALEQVLVCGQRYQNWPSLAECWERSEFNALSVRVDPNAGARLIASSGSESEPKLVLYSHNALVGGQTAYLHSLVQDSSKIRALFAVPLASPFGSLGTPCTLASLGGVLICLDRFEPDEVLRLLSQQRATHLFAGPNMVDMLLASPLLQPCGSESLDFSSLTTIVSGGSALSEQTYEGVRNKLGCTLIQSYGSADGIACHTELDDRPETTVRTVGCPDPTVISVSIRNDLGQQLGCGEEGEIWARGPMTPMCYYGAPELDQRYRNTEGWVRIGDHGLLDAEGRLRIVGRRADTVLRGGYKINLVEVAHILRGHPAVDQSVVLNNPTEDGKPSLDAFVVMQPGRHALTLEKMLAYLVKEVGAQPSQLPDTLTCVPELPLAPSGKVDQKALLQRCKAVWNGVSAQPVIDLLMGVERAGVLRAAIELQLFDQMGEGVTAEVLAERIQASPRGTRILLDALAGLGLVSNEPGHSYYRASSLGEKFLCRTSPHYVGGLTQVYTADLMWDAFRDFKGAVVAGGSVLSQSLEAANHPYWKEFSQGITNTARVTARRLADQILPWLGERSQPEVLDLACGNGTYGFTLAAKQPSMRVWGVDWPDSEELFEKTAECFGVCEQVRFIPGDLFEVRFEQRFDLIILSQVLHHFDESQCWHLLARLQSWLKPGGRVLIAGFMRSNAPPEQEPIQRLFAAQMLSLTEAGDCHSIELVQQLLAEQGWQDIKTNRLRGLPIQCVLATRGDSGVEA</sequence>
<dbReference type="Proteomes" id="UP000196331">
    <property type="component" value="Unassembled WGS sequence"/>
</dbReference>
<feature type="domain" description="O-methyltransferase dimerisation" evidence="6">
    <location>
        <begin position="576"/>
        <end position="645"/>
    </location>
</feature>
<evidence type="ECO:0000259" key="4">
    <source>
        <dbReference type="Pfam" id="PF00501"/>
    </source>
</evidence>
<keyword evidence="3" id="KW-0949">S-adenosyl-L-methionine</keyword>
<feature type="domain" description="AMP-binding enzyme C-terminal" evidence="7">
    <location>
        <begin position="468"/>
        <end position="546"/>
    </location>
</feature>
<evidence type="ECO:0000313" key="9">
    <source>
        <dbReference type="EMBL" id="SJN12433.1"/>
    </source>
</evidence>
<gene>
    <name evidence="9" type="ORF">CZ787_08045</name>
    <name evidence="8" type="ORF">EI163_02285</name>
</gene>
<dbReference type="InterPro" id="IPR050237">
    <property type="entry name" value="ATP-dep_AMP-bd_enzyme"/>
</dbReference>
<dbReference type="InterPro" id="IPR029063">
    <property type="entry name" value="SAM-dependent_MTases_sf"/>
</dbReference>
<dbReference type="SUPFAM" id="SSF53335">
    <property type="entry name" value="S-adenosyl-L-methionine-dependent methyltransferases"/>
    <property type="match status" value="1"/>
</dbReference>
<keyword evidence="1" id="KW-0489">Methyltransferase</keyword>
<evidence type="ECO:0000313" key="10">
    <source>
        <dbReference type="Proteomes" id="UP000196331"/>
    </source>
</evidence>
<keyword evidence="9" id="KW-0548">Nucleotidyltransferase</keyword>
<feature type="domain" description="O-methyltransferase C-terminal" evidence="5">
    <location>
        <begin position="690"/>
        <end position="877"/>
    </location>
</feature>
<dbReference type="Proteomes" id="UP000754821">
    <property type="component" value="Unassembled WGS sequence"/>
</dbReference>
<dbReference type="InterPro" id="IPR001077">
    <property type="entry name" value="COMT_C"/>
</dbReference>
<dbReference type="Gene3D" id="3.40.50.150">
    <property type="entry name" value="Vaccinia Virus protein VP39"/>
    <property type="match status" value="1"/>
</dbReference>
<dbReference type="RefSeq" id="WP_087107920.1">
    <property type="nucleotide sequence ID" value="NZ_FUKM01000033.1"/>
</dbReference>
<keyword evidence="2 9" id="KW-0808">Transferase</keyword>
<comment type="caution">
    <text evidence="9">The sequence shown here is derived from an EMBL/GenBank/DDBJ whole genome shotgun (WGS) entry which is preliminary data.</text>
</comment>
<dbReference type="InterPro" id="IPR016461">
    <property type="entry name" value="COMT-like"/>
</dbReference>
<keyword evidence="11" id="KW-1185">Reference proteome</keyword>
<evidence type="ECO:0000259" key="6">
    <source>
        <dbReference type="Pfam" id="PF08100"/>
    </source>
</evidence>
<keyword evidence="9" id="KW-0436">Ligase</keyword>
<dbReference type="InterPro" id="IPR025110">
    <property type="entry name" value="AMP-bd_C"/>
</dbReference>
<dbReference type="EMBL" id="FUKM01000033">
    <property type="protein sequence ID" value="SJN12433.1"/>
    <property type="molecule type" value="Genomic_DNA"/>
</dbReference>
<evidence type="ECO:0000256" key="1">
    <source>
        <dbReference type="ARBA" id="ARBA00022603"/>
    </source>
</evidence>
<evidence type="ECO:0000313" key="8">
    <source>
        <dbReference type="EMBL" id="MBE0402396.1"/>
    </source>
</evidence>
<proteinExistence type="predicted"/>
<dbReference type="Pfam" id="PF00891">
    <property type="entry name" value="Methyltransf_2"/>
    <property type="match status" value="1"/>
</dbReference>
<evidence type="ECO:0000259" key="7">
    <source>
        <dbReference type="Pfam" id="PF13193"/>
    </source>
</evidence>
<dbReference type="SUPFAM" id="SSF56801">
    <property type="entry name" value="Acetyl-CoA synthetase-like"/>
    <property type="match status" value="1"/>
</dbReference>
<evidence type="ECO:0000259" key="5">
    <source>
        <dbReference type="Pfam" id="PF00891"/>
    </source>
</evidence>
<organism evidence="9 10">
    <name type="scientific">Halomonas citrativorans</name>
    <dbReference type="NCBI Taxonomy" id="2742612"/>
    <lineage>
        <taxon>Bacteria</taxon>
        <taxon>Pseudomonadati</taxon>
        <taxon>Pseudomonadota</taxon>
        <taxon>Gammaproteobacteria</taxon>
        <taxon>Oceanospirillales</taxon>
        <taxon>Halomonadaceae</taxon>
        <taxon>Halomonas</taxon>
    </lineage>
</organism>
<dbReference type="EC" id="2.7.7.58" evidence="9"/>
<dbReference type="InterPro" id="IPR042099">
    <property type="entry name" value="ANL_N_sf"/>
</dbReference>
<evidence type="ECO:0000256" key="3">
    <source>
        <dbReference type="ARBA" id="ARBA00022691"/>
    </source>
</evidence>
<dbReference type="GO" id="GO:0016878">
    <property type="term" value="F:acid-thiol ligase activity"/>
    <property type="evidence" value="ECO:0007669"/>
    <property type="project" value="UniProtKB-ARBA"/>
</dbReference>
<dbReference type="InterPro" id="IPR036390">
    <property type="entry name" value="WH_DNA-bd_sf"/>
</dbReference>
<dbReference type="InterPro" id="IPR000873">
    <property type="entry name" value="AMP-dep_synth/lig_dom"/>
</dbReference>
<dbReference type="InterPro" id="IPR045851">
    <property type="entry name" value="AMP-bd_C_sf"/>
</dbReference>
<dbReference type="GO" id="GO:0008171">
    <property type="term" value="F:O-methyltransferase activity"/>
    <property type="evidence" value="ECO:0007669"/>
    <property type="project" value="InterPro"/>
</dbReference>
<accession>A0A1R4HZ59</accession>
<reference evidence="8 11" key="2">
    <citation type="submission" date="2020-07" db="EMBL/GenBank/DDBJ databases">
        <title>Halophilic bacteria isolated from french cheeses.</title>
        <authorList>
            <person name="Kothe C.I."/>
            <person name="Farah-Kraiem B."/>
            <person name="Renault P."/>
            <person name="Dridi B."/>
        </authorList>
    </citation>
    <scope>NUCLEOTIDE SEQUENCE [LARGE SCALE GENOMIC DNA]</scope>
    <source>
        <strain evidence="8 11">FME16</strain>
    </source>
</reference>
<dbReference type="GO" id="GO:0046983">
    <property type="term" value="F:protein dimerization activity"/>
    <property type="evidence" value="ECO:0007669"/>
    <property type="project" value="InterPro"/>
</dbReference>
<dbReference type="InterPro" id="IPR012967">
    <property type="entry name" value="COMT_dimerisation"/>
</dbReference>
<evidence type="ECO:0000256" key="2">
    <source>
        <dbReference type="ARBA" id="ARBA00022679"/>
    </source>
</evidence>
<dbReference type="InterPro" id="IPR036388">
    <property type="entry name" value="WH-like_DNA-bd_sf"/>
</dbReference>
<dbReference type="GO" id="GO:0016779">
    <property type="term" value="F:nucleotidyltransferase activity"/>
    <property type="evidence" value="ECO:0007669"/>
    <property type="project" value="UniProtKB-KW"/>
</dbReference>
<protein>
    <submittedName>
        <fullName evidence="9">2,3-dihydroxybenzoate-AMP ligase</fullName>
        <ecNumber evidence="9">2.7.7.58</ecNumber>
    </submittedName>
    <submittedName>
        <fullName evidence="8">AMP-binding protein</fullName>
    </submittedName>
</protein>
<dbReference type="Pfam" id="PF08100">
    <property type="entry name" value="Dimerisation"/>
    <property type="match status" value="1"/>
</dbReference>
<dbReference type="PROSITE" id="PS51683">
    <property type="entry name" value="SAM_OMT_II"/>
    <property type="match status" value="1"/>
</dbReference>
<dbReference type="PANTHER" id="PTHR43767:SF1">
    <property type="entry name" value="NONRIBOSOMAL PEPTIDE SYNTHASE PES1 (EUROFUNG)-RELATED"/>
    <property type="match status" value="1"/>
</dbReference>
<feature type="domain" description="AMP-dependent synthetase/ligase" evidence="4">
    <location>
        <begin position="50"/>
        <end position="417"/>
    </location>
</feature>
<name>A0A1R4HZ59_9GAMM</name>
<dbReference type="SUPFAM" id="SSF46785">
    <property type="entry name" value="Winged helix' DNA-binding domain"/>
    <property type="match status" value="1"/>
</dbReference>
<dbReference type="Gene3D" id="1.10.10.10">
    <property type="entry name" value="Winged helix-like DNA-binding domain superfamily/Winged helix DNA-binding domain"/>
    <property type="match status" value="1"/>
</dbReference>
<dbReference type="GO" id="GO:0032259">
    <property type="term" value="P:methylation"/>
    <property type="evidence" value="ECO:0007669"/>
    <property type="project" value="UniProtKB-KW"/>
</dbReference>
<dbReference type="Pfam" id="PF00501">
    <property type="entry name" value="AMP-binding"/>
    <property type="match status" value="1"/>
</dbReference>
<dbReference type="CDD" id="cd02440">
    <property type="entry name" value="AdoMet_MTases"/>
    <property type="match status" value="1"/>
</dbReference>
<dbReference type="AlphaFoldDB" id="A0A1R4HZ59"/>
<dbReference type="PROSITE" id="PS00455">
    <property type="entry name" value="AMP_BINDING"/>
    <property type="match status" value="1"/>
</dbReference>
<evidence type="ECO:0000313" key="11">
    <source>
        <dbReference type="Proteomes" id="UP000754821"/>
    </source>
</evidence>
<dbReference type="Pfam" id="PF13193">
    <property type="entry name" value="AMP-binding_C"/>
    <property type="match status" value="1"/>
</dbReference>
<dbReference type="Gene3D" id="3.30.300.30">
    <property type="match status" value="1"/>
</dbReference>
<dbReference type="PANTHER" id="PTHR43767">
    <property type="entry name" value="LONG-CHAIN-FATTY-ACID--COA LIGASE"/>
    <property type="match status" value="1"/>
</dbReference>
<dbReference type="Gene3D" id="3.40.50.12780">
    <property type="entry name" value="N-terminal domain of ligase-like"/>
    <property type="match status" value="1"/>
</dbReference>
<reference evidence="9 10" key="1">
    <citation type="submission" date="2017-02" db="EMBL/GenBank/DDBJ databases">
        <authorList>
            <person name="Dridi B."/>
        </authorList>
    </citation>
    <scope>NUCLEOTIDE SEQUENCE [LARGE SCALE GENOMIC DNA]</scope>
    <source>
        <strain evidence="9 10">JB380</strain>
    </source>
</reference>
<dbReference type="OrthoDB" id="9803968at2"/>
<dbReference type="InterPro" id="IPR020845">
    <property type="entry name" value="AMP-binding_CS"/>
</dbReference>
<dbReference type="EMBL" id="RRZC01000002">
    <property type="protein sequence ID" value="MBE0402396.1"/>
    <property type="molecule type" value="Genomic_DNA"/>
</dbReference>